<keyword evidence="2" id="KW-1185">Reference proteome</keyword>
<organism evidence="1 2">
    <name type="scientific">Streptomyces pseudovenezuelae</name>
    <dbReference type="NCBI Taxonomy" id="67350"/>
    <lineage>
        <taxon>Bacteria</taxon>
        <taxon>Bacillati</taxon>
        <taxon>Actinomycetota</taxon>
        <taxon>Actinomycetes</taxon>
        <taxon>Kitasatosporales</taxon>
        <taxon>Streptomycetaceae</taxon>
        <taxon>Streptomyces</taxon>
        <taxon>Streptomyces aurantiacus group</taxon>
    </lineage>
</organism>
<dbReference type="EMBL" id="JARXVH010000058">
    <property type="protein sequence ID" value="MDH6222975.1"/>
    <property type="molecule type" value="Genomic_DNA"/>
</dbReference>
<dbReference type="InterPro" id="IPR045683">
    <property type="entry name" value="DUF6192"/>
</dbReference>
<reference evidence="1 2" key="1">
    <citation type="submission" date="2023-04" db="EMBL/GenBank/DDBJ databases">
        <title>Forest soil microbial communities from Buena Vista Peninsula, Colon Province, Panama.</title>
        <authorList>
            <person name="Bouskill N."/>
        </authorList>
    </citation>
    <scope>NUCLEOTIDE SEQUENCE [LARGE SCALE GENOMIC DNA]</scope>
    <source>
        <strain evidence="1 2">GGS1</strain>
    </source>
</reference>
<protein>
    <recommendedName>
        <fullName evidence="3">RacO protein</fullName>
    </recommendedName>
</protein>
<dbReference type="RefSeq" id="WP_280883539.1">
    <property type="nucleotide sequence ID" value="NZ_JARXVH010000058.1"/>
</dbReference>
<evidence type="ECO:0000313" key="2">
    <source>
        <dbReference type="Proteomes" id="UP001160499"/>
    </source>
</evidence>
<evidence type="ECO:0000313" key="1">
    <source>
        <dbReference type="EMBL" id="MDH6222975.1"/>
    </source>
</evidence>
<dbReference type="Pfam" id="PF19691">
    <property type="entry name" value="DUF6192"/>
    <property type="match status" value="1"/>
</dbReference>
<evidence type="ECO:0008006" key="3">
    <source>
        <dbReference type="Google" id="ProtNLM"/>
    </source>
</evidence>
<sequence>MTGMVGSVTRQRYDELVRLGRDWVEAMSSVQWQLGDAGLEIEPMRSYGGTNPSGSEELFTVSEAIRMFAEDVGLAYSTVRDYRWVASRWPKERRRADVSHTLHKILASIPDEQERFEAVDNPPASPRGGPARWTHDSAKRIVGWKVDTPESVQEKVDAIHDLAADDQVAARVATDFLRRPAVASKAMADGTARHAVNEAQFDQFRQQVQYGQEEAAPQLDQLRRMEHNTQFMDLVAVCTQFTVTAGRIVPNLRGEPYDDAERETILRGLARVRASADWIENAVTRGEVDLDEQLQKLLKGSGE</sequence>
<dbReference type="Proteomes" id="UP001160499">
    <property type="component" value="Unassembled WGS sequence"/>
</dbReference>
<accession>A0ABT6M351</accession>
<gene>
    <name evidence="1" type="ORF">M2283_010327</name>
</gene>
<comment type="caution">
    <text evidence="1">The sequence shown here is derived from an EMBL/GenBank/DDBJ whole genome shotgun (WGS) entry which is preliminary data.</text>
</comment>
<name>A0ABT6M351_9ACTN</name>
<proteinExistence type="predicted"/>